<feature type="compositionally biased region" description="Basic residues" evidence="1">
    <location>
        <begin position="144"/>
        <end position="158"/>
    </location>
</feature>
<accession>A0ABR1LTM0</accession>
<feature type="compositionally biased region" description="Low complexity" evidence="1">
    <location>
        <begin position="170"/>
        <end position="190"/>
    </location>
</feature>
<sequence>MPSFGVRNGRFVVVKEEADINAHRHALPPPPPPPLPPTPAQHTPGDPQLKPSLIVKLKLPAQRPQPSKVAKLHIRPSNIVGVANPSNAEPTPRQIRARIELLERHNAELARQRAAAAAAQPQQSSSPARPPPPQRTLPPPMSPARKRQSKRKGAKKGKAASTPQDETTTRPETAASPASPAQSSTASTATGHRSSTPLELHPTPTSNAPRARTPVAPTIRAEAQALGVGARELQQAQQTHDAETIEAALILMAISPGREGQEGVRREVPRRR</sequence>
<protein>
    <submittedName>
        <fullName evidence="2">Uncharacterized protein</fullName>
    </submittedName>
</protein>
<evidence type="ECO:0000256" key="1">
    <source>
        <dbReference type="SAM" id="MobiDB-lite"/>
    </source>
</evidence>
<gene>
    <name evidence="2" type="ORF">J3D65DRAFT_379062</name>
</gene>
<proteinExistence type="predicted"/>
<evidence type="ECO:0000313" key="3">
    <source>
        <dbReference type="Proteomes" id="UP001360953"/>
    </source>
</evidence>
<feature type="compositionally biased region" description="Pro residues" evidence="1">
    <location>
        <begin position="27"/>
        <end position="39"/>
    </location>
</feature>
<feature type="compositionally biased region" description="Polar residues" evidence="1">
    <location>
        <begin position="191"/>
        <end position="208"/>
    </location>
</feature>
<feature type="region of interest" description="Disordered" evidence="1">
    <location>
        <begin position="20"/>
        <end position="213"/>
    </location>
</feature>
<comment type="caution">
    <text evidence="2">The sequence shown here is derived from an EMBL/GenBank/DDBJ whole genome shotgun (WGS) entry which is preliminary data.</text>
</comment>
<dbReference type="Proteomes" id="UP001360953">
    <property type="component" value="Unassembled WGS sequence"/>
</dbReference>
<dbReference type="RefSeq" id="XP_066655541.1">
    <property type="nucleotide sequence ID" value="XM_066795765.1"/>
</dbReference>
<feature type="compositionally biased region" description="Pro residues" evidence="1">
    <location>
        <begin position="128"/>
        <end position="142"/>
    </location>
</feature>
<feature type="compositionally biased region" description="Low complexity" evidence="1">
    <location>
        <begin position="112"/>
        <end position="127"/>
    </location>
</feature>
<organism evidence="2 3">
    <name type="scientific">Phyllosticta citribraziliensis</name>
    <dbReference type="NCBI Taxonomy" id="989973"/>
    <lineage>
        <taxon>Eukaryota</taxon>
        <taxon>Fungi</taxon>
        <taxon>Dikarya</taxon>
        <taxon>Ascomycota</taxon>
        <taxon>Pezizomycotina</taxon>
        <taxon>Dothideomycetes</taxon>
        <taxon>Dothideomycetes incertae sedis</taxon>
        <taxon>Botryosphaeriales</taxon>
        <taxon>Phyllostictaceae</taxon>
        <taxon>Phyllosticta</taxon>
    </lineage>
</organism>
<dbReference type="GeneID" id="92028671"/>
<name>A0ABR1LTM0_9PEZI</name>
<feature type="compositionally biased region" description="Basic and acidic residues" evidence="1">
    <location>
        <begin position="97"/>
        <end position="111"/>
    </location>
</feature>
<evidence type="ECO:0000313" key="2">
    <source>
        <dbReference type="EMBL" id="KAK7537390.1"/>
    </source>
</evidence>
<reference evidence="2 3" key="1">
    <citation type="submission" date="2024-04" db="EMBL/GenBank/DDBJ databases">
        <title>Phyllosticta paracitricarpa is synonymous to the EU quarantine fungus P. citricarpa based on phylogenomic analyses.</title>
        <authorList>
            <consortium name="Lawrence Berkeley National Laboratory"/>
            <person name="Van ingen-buijs V.A."/>
            <person name="Van westerhoven A.C."/>
            <person name="Haridas S."/>
            <person name="Skiadas P."/>
            <person name="Martin F."/>
            <person name="Groenewald J.Z."/>
            <person name="Crous P.W."/>
            <person name="Seidl M.F."/>
        </authorList>
    </citation>
    <scope>NUCLEOTIDE SEQUENCE [LARGE SCALE GENOMIC DNA]</scope>
    <source>
        <strain evidence="2 3">CPC 17464</strain>
    </source>
</reference>
<dbReference type="EMBL" id="JBBPEH010000006">
    <property type="protein sequence ID" value="KAK7537390.1"/>
    <property type="molecule type" value="Genomic_DNA"/>
</dbReference>
<keyword evidence="3" id="KW-1185">Reference proteome</keyword>